<organism evidence="7 8">
    <name type="scientific">Venustampulla echinocandica</name>
    <dbReference type="NCBI Taxonomy" id="2656787"/>
    <lineage>
        <taxon>Eukaryota</taxon>
        <taxon>Fungi</taxon>
        <taxon>Dikarya</taxon>
        <taxon>Ascomycota</taxon>
        <taxon>Pezizomycotina</taxon>
        <taxon>Leotiomycetes</taxon>
        <taxon>Helotiales</taxon>
        <taxon>Pleuroascaceae</taxon>
        <taxon>Venustampulla</taxon>
    </lineage>
</organism>
<evidence type="ECO:0000256" key="3">
    <source>
        <dbReference type="ARBA" id="ARBA00007321"/>
    </source>
</evidence>
<dbReference type="GO" id="GO:0031511">
    <property type="term" value="C:Mis6-Sim4 complex"/>
    <property type="evidence" value="ECO:0007669"/>
    <property type="project" value="TreeGrafter"/>
</dbReference>
<proteinExistence type="inferred from homology"/>
<keyword evidence="5" id="KW-0539">Nucleus</keyword>
<dbReference type="GeneID" id="43602565"/>
<evidence type="ECO:0000256" key="4">
    <source>
        <dbReference type="ARBA" id="ARBA00022454"/>
    </source>
</evidence>
<dbReference type="EMBL" id="NPIC01000012">
    <property type="protein sequence ID" value="RDL31507.1"/>
    <property type="molecule type" value="Genomic_DNA"/>
</dbReference>
<evidence type="ECO:0000313" key="8">
    <source>
        <dbReference type="Proteomes" id="UP000254866"/>
    </source>
</evidence>
<reference evidence="7 8" key="1">
    <citation type="journal article" date="2018" name="IMA Fungus">
        <title>IMA Genome-F 9: Draft genome sequence of Annulohypoxylon stygium, Aspergillus mulundensis, Berkeleyomyces basicola (syn. Thielaviopsis basicola), Ceratocystis smalleyi, two Cercospora beticola strains, Coleophoma cylindrospora, Fusarium fracticaudum, Phialophora cf. hyalina, and Morchella septimelata.</title>
        <authorList>
            <person name="Wingfield B.D."/>
            <person name="Bills G.F."/>
            <person name="Dong Y."/>
            <person name="Huang W."/>
            <person name="Nel W.J."/>
            <person name="Swalarsk-Parry B.S."/>
            <person name="Vaghefi N."/>
            <person name="Wilken P.M."/>
            <person name="An Z."/>
            <person name="de Beer Z.W."/>
            <person name="De Vos L."/>
            <person name="Chen L."/>
            <person name="Duong T.A."/>
            <person name="Gao Y."/>
            <person name="Hammerbacher A."/>
            <person name="Kikkert J.R."/>
            <person name="Li Y."/>
            <person name="Li H."/>
            <person name="Li K."/>
            <person name="Li Q."/>
            <person name="Liu X."/>
            <person name="Ma X."/>
            <person name="Naidoo K."/>
            <person name="Pethybridge S.J."/>
            <person name="Sun J."/>
            <person name="Steenkamp E.T."/>
            <person name="van der Nest M.A."/>
            <person name="van Wyk S."/>
            <person name="Wingfield M.J."/>
            <person name="Xiong C."/>
            <person name="Yue Q."/>
            <person name="Zhang X."/>
        </authorList>
    </citation>
    <scope>NUCLEOTIDE SEQUENCE [LARGE SCALE GENOMIC DNA]</scope>
    <source>
        <strain evidence="7 8">BP 5553</strain>
    </source>
</reference>
<evidence type="ECO:0000256" key="1">
    <source>
        <dbReference type="ARBA" id="ARBA00004123"/>
    </source>
</evidence>
<name>A0A370TBU3_9HELO</name>
<keyword evidence="8" id="KW-1185">Reference proteome</keyword>
<comment type="similarity">
    <text evidence="3">Belongs to the CENP-O/MCM21 family.</text>
</comment>
<evidence type="ECO:0000313" key="7">
    <source>
        <dbReference type="EMBL" id="RDL31507.1"/>
    </source>
</evidence>
<dbReference type="InterPro" id="IPR018464">
    <property type="entry name" value="CENP-O"/>
</dbReference>
<comment type="subcellular location">
    <subcellularLocation>
        <location evidence="2">Chromosome</location>
        <location evidence="2">Centromere</location>
    </subcellularLocation>
    <subcellularLocation>
        <location evidence="1">Nucleus</location>
    </subcellularLocation>
</comment>
<dbReference type="PANTHER" id="PTHR14582">
    <property type="entry name" value="INNER KINETOCHORE SUBUNIT MAL2"/>
    <property type="match status" value="1"/>
</dbReference>
<dbReference type="AlphaFoldDB" id="A0A370TBU3"/>
<keyword evidence="6" id="KW-0137">Centromere</keyword>
<evidence type="ECO:0000256" key="6">
    <source>
        <dbReference type="ARBA" id="ARBA00023328"/>
    </source>
</evidence>
<dbReference type="OrthoDB" id="10050372at2759"/>
<gene>
    <name evidence="7" type="ORF">BP5553_09716</name>
</gene>
<dbReference type="STRING" id="2656787.A0A370TBU3"/>
<dbReference type="RefSeq" id="XP_031865638.1">
    <property type="nucleotide sequence ID" value="XM_032018339.1"/>
</dbReference>
<dbReference type="Pfam" id="PF09496">
    <property type="entry name" value="CENP-O"/>
    <property type="match status" value="1"/>
</dbReference>
<dbReference type="PANTHER" id="PTHR14582:SF1">
    <property type="entry name" value="CENTROMERE PROTEIN O"/>
    <property type="match status" value="1"/>
</dbReference>
<evidence type="ECO:0000256" key="5">
    <source>
        <dbReference type="ARBA" id="ARBA00023242"/>
    </source>
</evidence>
<evidence type="ECO:0000256" key="2">
    <source>
        <dbReference type="ARBA" id="ARBA00004584"/>
    </source>
</evidence>
<keyword evidence="4" id="KW-0158">Chromosome</keyword>
<dbReference type="GO" id="GO:0005634">
    <property type="term" value="C:nucleus"/>
    <property type="evidence" value="ECO:0007669"/>
    <property type="project" value="UniProtKB-SubCell"/>
</dbReference>
<sequence>MINPEEQSAKPPEDMIGARLDDEITSLQSQISSLKAKRNLQTATILSSHATQATLDRLRKAQTQPTPSAQADVPPDTNPLLAASTSQLLHNQENLYRACGTITTFRVRDPDPNAVDNGNVLGIRVDVSTTGKFINPYYLLLNKPFPDSELLRVHRHTLPPYIPLSSLVEKHLPTGKGSSAMSAKKAVGGKRQDLRRLVRALRGEIVAYHNRITAIKNLRKEFKLDEKASRKGKGREKFIADISAADAEAKQIRIEWVDGKIGRCVVDDDGGVVKCVVIGDEGRDREIERAVLRGRIEGIGERLMEGVY</sequence>
<dbReference type="Proteomes" id="UP000254866">
    <property type="component" value="Unassembled WGS sequence"/>
</dbReference>
<protein>
    <submittedName>
        <fullName evidence="7">Cenp-O kinetochore centromere component</fullName>
    </submittedName>
</protein>
<accession>A0A370TBU3</accession>
<comment type="caution">
    <text evidence="7">The sequence shown here is derived from an EMBL/GenBank/DDBJ whole genome shotgun (WGS) entry which is preliminary data.</text>
</comment>